<gene>
    <name evidence="2" type="ORF">MGG_17777</name>
</gene>
<dbReference type="InParanoid" id="G4NHT1"/>
<accession>G4NHT1</accession>
<name>G4NHT1_PYRO7</name>
<protein>
    <submittedName>
        <fullName evidence="2">Uncharacterized protein</fullName>
    </submittedName>
</protein>
<dbReference type="RefSeq" id="XP_003720158.1">
    <property type="nucleotide sequence ID" value="XM_003720110.1"/>
</dbReference>
<sequence length="169" mass="19120">SRSEVEASRLGAELDREDASERERLGVDELPVAGSSESEVVPDLQALGHVDLIDWDFVFPSGPVDWDAVPGFGVSSGEWCLLGSFSFLWLTCSKFQFLVVHLERFVAVLEVLDWFPSVFLMSIVFPFNQIFCFSMVSPVVEYLFDFVNSFCVDLDCFLCDSAAWCWFQQ</sequence>
<dbReference type="Proteomes" id="UP000009058">
    <property type="component" value="Chromosome 6"/>
</dbReference>
<proteinExistence type="predicted"/>
<dbReference type="GeneID" id="12987204"/>
<keyword evidence="3" id="KW-1185">Reference proteome</keyword>
<dbReference type="EMBL" id="CM001236">
    <property type="protein sequence ID" value="EHA47791.1"/>
    <property type="molecule type" value="Genomic_DNA"/>
</dbReference>
<evidence type="ECO:0000313" key="3">
    <source>
        <dbReference type="Proteomes" id="UP000009058"/>
    </source>
</evidence>
<evidence type="ECO:0000313" key="2">
    <source>
        <dbReference type="EMBL" id="EHA47791.1"/>
    </source>
</evidence>
<feature type="region of interest" description="Disordered" evidence="1">
    <location>
        <begin position="1"/>
        <end position="25"/>
    </location>
</feature>
<dbReference type="VEuPathDB" id="FungiDB:MGG_17777"/>
<dbReference type="AlphaFoldDB" id="G4NHT1"/>
<dbReference type="KEGG" id="mgr:MGG_17777"/>
<organism evidence="2 3">
    <name type="scientific">Pyricularia oryzae (strain 70-15 / ATCC MYA-4617 / FGSC 8958)</name>
    <name type="common">Rice blast fungus</name>
    <name type="synonym">Magnaporthe oryzae</name>
    <dbReference type="NCBI Taxonomy" id="242507"/>
    <lineage>
        <taxon>Eukaryota</taxon>
        <taxon>Fungi</taxon>
        <taxon>Dikarya</taxon>
        <taxon>Ascomycota</taxon>
        <taxon>Pezizomycotina</taxon>
        <taxon>Sordariomycetes</taxon>
        <taxon>Sordariomycetidae</taxon>
        <taxon>Magnaporthales</taxon>
        <taxon>Pyriculariaceae</taxon>
        <taxon>Pyricularia</taxon>
    </lineage>
</organism>
<evidence type="ECO:0000256" key="1">
    <source>
        <dbReference type="SAM" id="MobiDB-lite"/>
    </source>
</evidence>
<reference key="2">
    <citation type="submission" date="2011-05" db="EMBL/GenBank/DDBJ databases">
        <title>The Genome Sequence of Magnaporthe oryzae 70-15.</title>
        <authorList>
            <consortium name="The Broad Institute Genome Sequencing Platform"/>
            <person name="Ma L.-J."/>
            <person name="Dead R."/>
            <person name="Young S.K."/>
            <person name="Zeng Q."/>
            <person name="Gargeya S."/>
            <person name="Fitzgerald M."/>
            <person name="Haas B."/>
            <person name="Abouelleil A."/>
            <person name="Alvarado L."/>
            <person name="Arachchi H.M."/>
            <person name="Berlin A."/>
            <person name="Brown A."/>
            <person name="Chapman S.B."/>
            <person name="Chen Z."/>
            <person name="Dunbar C."/>
            <person name="Freedman E."/>
            <person name="Gearin G."/>
            <person name="Gellesch M."/>
            <person name="Goldberg J."/>
            <person name="Griggs A."/>
            <person name="Gujja S."/>
            <person name="Heiman D."/>
            <person name="Howarth C."/>
            <person name="Larson L."/>
            <person name="Lui A."/>
            <person name="MacDonald P.J.P."/>
            <person name="Mehta T."/>
            <person name="Montmayeur A."/>
            <person name="Murphy C."/>
            <person name="Neiman D."/>
            <person name="Pearson M."/>
            <person name="Priest M."/>
            <person name="Roberts A."/>
            <person name="Saif S."/>
            <person name="Shea T."/>
            <person name="Shenoy N."/>
            <person name="Sisk P."/>
            <person name="Stolte C."/>
            <person name="Sykes S."/>
            <person name="Yandava C."/>
            <person name="Wortman J."/>
            <person name="Nusbaum C."/>
            <person name="Birren B."/>
        </authorList>
    </citation>
    <scope>NUCLEOTIDE SEQUENCE</scope>
    <source>
        <strain>70-15</strain>
    </source>
</reference>
<feature type="non-terminal residue" evidence="2">
    <location>
        <position position="1"/>
    </location>
</feature>
<reference evidence="2 3" key="1">
    <citation type="journal article" date="2005" name="Nature">
        <title>The genome sequence of the rice blast fungus Magnaporthe grisea.</title>
        <authorList>
            <person name="Dean R.A."/>
            <person name="Talbot N.J."/>
            <person name="Ebbole D.J."/>
            <person name="Farman M.L."/>
            <person name="Mitchell T.K."/>
            <person name="Orbach M.J."/>
            <person name="Thon M."/>
            <person name="Kulkarni R."/>
            <person name="Xu J.R."/>
            <person name="Pan H."/>
            <person name="Read N.D."/>
            <person name="Lee Y.H."/>
            <person name="Carbone I."/>
            <person name="Brown D."/>
            <person name="Oh Y.Y."/>
            <person name="Donofrio N."/>
            <person name="Jeong J.S."/>
            <person name="Soanes D.M."/>
            <person name="Djonovic S."/>
            <person name="Kolomiets E."/>
            <person name="Rehmeyer C."/>
            <person name="Li W."/>
            <person name="Harding M."/>
            <person name="Kim S."/>
            <person name="Lebrun M.H."/>
            <person name="Bohnert H."/>
            <person name="Coughlan S."/>
            <person name="Butler J."/>
            <person name="Calvo S."/>
            <person name="Ma L.J."/>
            <person name="Nicol R."/>
            <person name="Purcell S."/>
            <person name="Nusbaum C."/>
            <person name="Galagan J.E."/>
            <person name="Birren B.W."/>
        </authorList>
    </citation>
    <scope>NUCLEOTIDE SEQUENCE [LARGE SCALE GENOMIC DNA]</scope>
    <source>
        <strain evidence="3">70-15 / ATCC MYA-4617 / FGSC 8958</strain>
    </source>
</reference>